<proteinExistence type="predicted"/>
<evidence type="ECO:0000313" key="2">
    <source>
        <dbReference type="EMBL" id="KNC23176.1"/>
    </source>
</evidence>
<dbReference type="AlphaFoldDB" id="A0A0L0BT27"/>
<feature type="region of interest" description="Disordered" evidence="1">
    <location>
        <begin position="1"/>
        <end position="28"/>
    </location>
</feature>
<keyword evidence="3" id="KW-1185">Reference proteome</keyword>
<dbReference type="EMBL" id="JRES01001402">
    <property type="protein sequence ID" value="KNC23176.1"/>
    <property type="molecule type" value="Genomic_DNA"/>
</dbReference>
<accession>A0A0L0BT27</accession>
<gene>
    <name evidence="2" type="ORF">FF38_00537</name>
</gene>
<dbReference type="Proteomes" id="UP000037069">
    <property type="component" value="Unassembled WGS sequence"/>
</dbReference>
<reference evidence="2 3" key="1">
    <citation type="journal article" date="2015" name="Nat. Commun.">
        <title>Lucilia cuprina genome unlocks parasitic fly biology to underpin future interventions.</title>
        <authorList>
            <person name="Anstead C.A."/>
            <person name="Korhonen P.K."/>
            <person name="Young N.D."/>
            <person name="Hall R.S."/>
            <person name="Jex A.R."/>
            <person name="Murali S.C."/>
            <person name="Hughes D.S."/>
            <person name="Lee S.F."/>
            <person name="Perry T."/>
            <person name="Stroehlein A.J."/>
            <person name="Ansell B.R."/>
            <person name="Breugelmans B."/>
            <person name="Hofmann A."/>
            <person name="Qu J."/>
            <person name="Dugan S."/>
            <person name="Lee S.L."/>
            <person name="Chao H."/>
            <person name="Dinh H."/>
            <person name="Han Y."/>
            <person name="Doddapaneni H.V."/>
            <person name="Worley K.C."/>
            <person name="Muzny D.M."/>
            <person name="Ioannidis P."/>
            <person name="Waterhouse R.M."/>
            <person name="Zdobnov E.M."/>
            <person name="James P.J."/>
            <person name="Bagnall N.H."/>
            <person name="Kotze A.C."/>
            <person name="Gibbs R.A."/>
            <person name="Richards S."/>
            <person name="Batterham P."/>
            <person name="Gasser R.B."/>
        </authorList>
    </citation>
    <scope>NUCLEOTIDE SEQUENCE [LARGE SCALE GENOMIC DNA]</scope>
    <source>
        <strain evidence="2 3">LS</strain>
        <tissue evidence="2">Full body</tissue>
    </source>
</reference>
<feature type="compositionally biased region" description="Polar residues" evidence="1">
    <location>
        <begin position="1"/>
        <end position="20"/>
    </location>
</feature>
<organism evidence="2 3">
    <name type="scientific">Lucilia cuprina</name>
    <name type="common">Green bottle fly</name>
    <name type="synonym">Australian sheep blowfly</name>
    <dbReference type="NCBI Taxonomy" id="7375"/>
    <lineage>
        <taxon>Eukaryota</taxon>
        <taxon>Metazoa</taxon>
        <taxon>Ecdysozoa</taxon>
        <taxon>Arthropoda</taxon>
        <taxon>Hexapoda</taxon>
        <taxon>Insecta</taxon>
        <taxon>Pterygota</taxon>
        <taxon>Neoptera</taxon>
        <taxon>Endopterygota</taxon>
        <taxon>Diptera</taxon>
        <taxon>Brachycera</taxon>
        <taxon>Muscomorpha</taxon>
        <taxon>Oestroidea</taxon>
        <taxon>Calliphoridae</taxon>
        <taxon>Luciliinae</taxon>
        <taxon>Lucilia</taxon>
    </lineage>
</organism>
<protein>
    <submittedName>
        <fullName evidence="2">Uncharacterized protein</fullName>
    </submittedName>
</protein>
<evidence type="ECO:0000313" key="3">
    <source>
        <dbReference type="Proteomes" id="UP000037069"/>
    </source>
</evidence>
<comment type="caution">
    <text evidence="2">The sequence shown here is derived from an EMBL/GenBank/DDBJ whole genome shotgun (WGS) entry which is preliminary data.</text>
</comment>
<evidence type="ECO:0000256" key="1">
    <source>
        <dbReference type="SAM" id="MobiDB-lite"/>
    </source>
</evidence>
<sequence length="158" mass="18403">MLDETATNNVNTNKSPNSQHPVPKSMYTDNNSMKRIRLILLDKKYSLFIKAQLVSTFRSVKNQLIRFWLTETSFNYKLKSLELNCNPCDDAIMKKVTFKRIGRELYPMYYEYFLTKIMLIIMEPVENVLESPESPNVILESPIYIAILSDSTVSLYEA</sequence>
<name>A0A0L0BT27_LUCCU</name>